<dbReference type="InterPro" id="IPR036361">
    <property type="entry name" value="SAP_dom_sf"/>
</dbReference>
<feature type="domain" description="SAP" evidence="1">
    <location>
        <begin position="58"/>
        <end position="92"/>
    </location>
</feature>
<sequence length="96" mass="11030">MPQTPLDKMLTSKNAFLGFSPIYPLPEPPLLHPSLLPIQLCLQVERNLNVLGDPTSDPEEWTVGEMEVWLERRGLETSGTREEVLERVRMCMRARK</sequence>
<protein>
    <recommendedName>
        <fullName evidence="1">SAP domain-containing protein</fullName>
    </recommendedName>
</protein>
<dbReference type="InterPro" id="IPR003034">
    <property type="entry name" value="SAP_dom"/>
</dbReference>
<evidence type="ECO:0000259" key="1">
    <source>
        <dbReference type="PROSITE" id="PS50800"/>
    </source>
</evidence>
<dbReference type="AlphaFoldDB" id="A0A292Q1N7"/>
<evidence type="ECO:0000313" key="2">
    <source>
        <dbReference type="EMBL" id="CUS13752.1"/>
    </source>
</evidence>
<proteinExistence type="predicted"/>
<dbReference type="PROSITE" id="PS50800">
    <property type="entry name" value="SAP"/>
    <property type="match status" value="1"/>
</dbReference>
<organism evidence="2 3">
    <name type="scientific">Tuber aestivum</name>
    <name type="common">summer truffle</name>
    <dbReference type="NCBI Taxonomy" id="59557"/>
    <lineage>
        <taxon>Eukaryota</taxon>
        <taxon>Fungi</taxon>
        <taxon>Dikarya</taxon>
        <taxon>Ascomycota</taxon>
        <taxon>Pezizomycotina</taxon>
        <taxon>Pezizomycetes</taxon>
        <taxon>Pezizales</taxon>
        <taxon>Tuberaceae</taxon>
        <taxon>Tuber</taxon>
    </lineage>
</organism>
<evidence type="ECO:0000313" key="3">
    <source>
        <dbReference type="Proteomes" id="UP001412239"/>
    </source>
</evidence>
<name>A0A292Q1N7_9PEZI</name>
<feature type="non-terminal residue" evidence="2">
    <location>
        <position position="1"/>
    </location>
</feature>
<dbReference type="SUPFAM" id="SSF68906">
    <property type="entry name" value="SAP domain"/>
    <property type="match status" value="1"/>
</dbReference>
<keyword evidence="3" id="KW-1185">Reference proteome</keyword>
<accession>A0A292Q1N7</accession>
<reference evidence="2" key="1">
    <citation type="submission" date="2015-10" db="EMBL/GenBank/DDBJ databases">
        <authorList>
            <person name="Regsiter A."/>
            <person name="william w."/>
        </authorList>
    </citation>
    <scope>NUCLEOTIDE SEQUENCE</scope>
    <source>
        <strain evidence="2">Montdore</strain>
    </source>
</reference>
<dbReference type="EMBL" id="LN890967">
    <property type="protein sequence ID" value="CUS13752.1"/>
    <property type="molecule type" value="Genomic_DNA"/>
</dbReference>
<dbReference type="Proteomes" id="UP001412239">
    <property type="component" value="Unassembled WGS sequence"/>
</dbReference>
<gene>
    <name evidence="2" type="ORF">GSTUAT00002113001</name>
</gene>